<evidence type="ECO:0000313" key="5">
    <source>
        <dbReference type="Proteomes" id="UP000388235"/>
    </source>
</evidence>
<evidence type="ECO:0000259" key="3">
    <source>
        <dbReference type="SMART" id="SM00903"/>
    </source>
</evidence>
<dbReference type="AlphaFoldDB" id="A0A5Q2Q5J4"/>
<dbReference type="GO" id="GO:0010181">
    <property type="term" value="F:FMN binding"/>
    <property type="evidence" value="ECO:0007669"/>
    <property type="project" value="InterPro"/>
</dbReference>
<dbReference type="SMART" id="SM00903">
    <property type="entry name" value="Flavin_Reduct"/>
    <property type="match status" value="1"/>
</dbReference>
<keyword evidence="5" id="KW-1185">Reference proteome</keyword>
<dbReference type="Pfam" id="PF01613">
    <property type="entry name" value="Flavin_Reduct"/>
    <property type="match status" value="1"/>
</dbReference>
<dbReference type="Proteomes" id="UP000388235">
    <property type="component" value="Chromosome"/>
</dbReference>
<dbReference type="Gene3D" id="2.30.110.10">
    <property type="entry name" value="Electron Transport, Fmn-binding Protein, Chain A"/>
    <property type="match status" value="1"/>
</dbReference>
<accession>A0A5Q2Q5J4</accession>
<keyword evidence="2" id="KW-0560">Oxidoreductase</keyword>
<evidence type="ECO:0000256" key="1">
    <source>
        <dbReference type="ARBA" id="ARBA00008898"/>
    </source>
</evidence>
<dbReference type="PANTHER" id="PTHR30466:SF11">
    <property type="entry name" value="FLAVIN-DEPENDENT MONOOXYGENASE, REDUCTASE SUBUNIT HSAB"/>
    <property type="match status" value="1"/>
</dbReference>
<evidence type="ECO:0000313" key="4">
    <source>
        <dbReference type="EMBL" id="QGG79259.1"/>
    </source>
</evidence>
<dbReference type="RefSeq" id="WP_153712763.1">
    <property type="nucleotide sequence ID" value="NZ_CP045871.1"/>
</dbReference>
<dbReference type="OrthoDB" id="9792858at2"/>
<dbReference type="PANTHER" id="PTHR30466">
    <property type="entry name" value="FLAVIN REDUCTASE"/>
    <property type="match status" value="1"/>
</dbReference>
<proteinExistence type="inferred from homology"/>
<dbReference type="EMBL" id="CP045871">
    <property type="protein sequence ID" value="QGG79259.1"/>
    <property type="molecule type" value="Genomic_DNA"/>
</dbReference>
<dbReference type="GO" id="GO:0042602">
    <property type="term" value="F:riboflavin reductase (NADPH) activity"/>
    <property type="evidence" value="ECO:0007669"/>
    <property type="project" value="TreeGrafter"/>
</dbReference>
<feature type="domain" description="Flavin reductase like" evidence="3">
    <location>
        <begin position="9"/>
        <end position="152"/>
    </location>
</feature>
<dbReference type="SUPFAM" id="SSF50475">
    <property type="entry name" value="FMN-binding split barrel"/>
    <property type="match status" value="1"/>
</dbReference>
<sequence length="156" mass="16929">MSRALRDALGQWATGVAIVTARQNDQDIGLTCNSFASVSLDPALVLWSIQHSSNCYEAFTEGGGYCVNILTEDDADLVWKFTKGEHAERFNGVDLTRLPSGRARLTNALAWFDCDLHKVIGAGDHDILLGQVNDFAHQSAPPVLFGQGKLGRLDAL</sequence>
<reference evidence="4 5" key="1">
    <citation type="submission" date="2019-11" db="EMBL/GenBank/DDBJ databases">
        <authorList>
            <person name="Khan S.A."/>
            <person name="Jeon C.O."/>
            <person name="Chun B.H."/>
        </authorList>
    </citation>
    <scope>NUCLEOTIDE SEQUENCE [LARGE SCALE GENOMIC DNA]</scope>
    <source>
        <strain evidence="4 5">IMCC 1097</strain>
    </source>
</reference>
<evidence type="ECO:0000256" key="2">
    <source>
        <dbReference type="ARBA" id="ARBA00023002"/>
    </source>
</evidence>
<name>A0A5Q2Q5J4_9GAMM</name>
<dbReference type="KEGG" id="llp:GH975_01245"/>
<organism evidence="4 5">
    <name type="scientific">Litorivicinus lipolyticus</name>
    <dbReference type="NCBI Taxonomy" id="418701"/>
    <lineage>
        <taxon>Bacteria</taxon>
        <taxon>Pseudomonadati</taxon>
        <taxon>Pseudomonadota</taxon>
        <taxon>Gammaproteobacteria</taxon>
        <taxon>Oceanospirillales</taxon>
        <taxon>Litorivicinaceae</taxon>
        <taxon>Litorivicinus</taxon>
    </lineage>
</organism>
<dbReference type="InterPro" id="IPR050268">
    <property type="entry name" value="NADH-dep_flavin_reductase"/>
</dbReference>
<comment type="similarity">
    <text evidence="1">Belongs to the non-flavoprotein flavin reductase family.</text>
</comment>
<dbReference type="InterPro" id="IPR002563">
    <property type="entry name" value="Flavin_Rdtase-like_dom"/>
</dbReference>
<gene>
    <name evidence="4" type="ORF">GH975_01245</name>
</gene>
<protein>
    <submittedName>
        <fullName evidence="4">Flavin reductase</fullName>
    </submittedName>
</protein>
<dbReference type="InterPro" id="IPR012349">
    <property type="entry name" value="Split_barrel_FMN-bd"/>
</dbReference>